<evidence type="ECO:0000256" key="1">
    <source>
        <dbReference type="SAM" id="MobiDB-lite"/>
    </source>
</evidence>
<feature type="region of interest" description="Disordered" evidence="1">
    <location>
        <begin position="1"/>
        <end position="32"/>
    </location>
</feature>
<dbReference type="EMBL" id="BMQA01000109">
    <property type="protein sequence ID" value="GGJ69009.1"/>
    <property type="molecule type" value="Genomic_DNA"/>
</dbReference>
<feature type="region of interest" description="Disordered" evidence="1">
    <location>
        <begin position="85"/>
        <end position="108"/>
    </location>
</feature>
<protein>
    <submittedName>
        <fullName evidence="2">Uncharacterized protein</fullName>
    </submittedName>
</protein>
<accession>A0A917PB40</accession>
<reference evidence="2" key="2">
    <citation type="submission" date="2020-09" db="EMBL/GenBank/DDBJ databases">
        <authorList>
            <person name="Sun Q."/>
            <person name="Ohkuma M."/>
        </authorList>
    </citation>
    <scope>NUCLEOTIDE SEQUENCE</scope>
    <source>
        <strain evidence="2">JCM 3086</strain>
    </source>
</reference>
<sequence length="108" mass="11887">MADVTAAGGERSLRDRFTRNSPAPVQVPKDRGQSIRLTANGFSLFPNRCLHAVKVVREDFEAYLRAVNGEEYQVHLPVELTAQGRRLRAPEQSQGRLRASCASTAPPA</sequence>
<keyword evidence="3" id="KW-1185">Reference proteome</keyword>
<reference evidence="2" key="1">
    <citation type="journal article" date="2014" name="Int. J. Syst. Evol. Microbiol.">
        <title>Complete genome sequence of Corynebacterium casei LMG S-19264T (=DSM 44701T), isolated from a smear-ripened cheese.</title>
        <authorList>
            <consortium name="US DOE Joint Genome Institute (JGI-PGF)"/>
            <person name="Walter F."/>
            <person name="Albersmeier A."/>
            <person name="Kalinowski J."/>
            <person name="Ruckert C."/>
        </authorList>
    </citation>
    <scope>NUCLEOTIDE SEQUENCE</scope>
    <source>
        <strain evidence="2">JCM 3086</strain>
    </source>
</reference>
<organism evidence="2 3">
    <name type="scientific">Streptomyces brasiliensis</name>
    <dbReference type="NCBI Taxonomy" id="1954"/>
    <lineage>
        <taxon>Bacteria</taxon>
        <taxon>Bacillati</taxon>
        <taxon>Actinomycetota</taxon>
        <taxon>Actinomycetes</taxon>
        <taxon>Kitasatosporales</taxon>
        <taxon>Streptomycetaceae</taxon>
        <taxon>Streptomyces</taxon>
    </lineage>
</organism>
<evidence type="ECO:0000313" key="2">
    <source>
        <dbReference type="EMBL" id="GGJ69009.1"/>
    </source>
</evidence>
<name>A0A917PB40_9ACTN</name>
<dbReference type="Proteomes" id="UP000657574">
    <property type="component" value="Unassembled WGS sequence"/>
</dbReference>
<evidence type="ECO:0000313" key="3">
    <source>
        <dbReference type="Proteomes" id="UP000657574"/>
    </source>
</evidence>
<proteinExistence type="predicted"/>
<gene>
    <name evidence="2" type="ORF">GCM10010121_094690</name>
</gene>
<comment type="caution">
    <text evidence="2">The sequence shown here is derived from an EMBL/GenBank/DDBJ whole genome shotgun (WGS) entry which is preliminary data.</text>
</comment>
<dbReference type="AlphaFoldDB" id="A0A917PB40"/>